<evidence type="ECO:0000259" key="3">
    <source>
        <dbReference type="Pfam" id="PF00303"/>
    </source>
</evidence>
<keyword evidence="5" id="KW-1185">Reference proteome</keyword>
<dbReference type="STRING" id="1550231.SAMN05660662_1295"/>
<dbReference type="InterPro" id="IPR045097">
    <property type="entry name" value="Thymidate_synth/dCMP_Mease"/>
</dbReference>
<keyword evidence="1" id="KW-0489">Methyltransferase</keyword>
<dbReference type="Pfam" id="PF00303">
    <property type="entry name" value="Thymidylat_synt"/>
    <property type="match status" value="1"/>
</dbReference>
<dbReference type="GO" id="GO:0032259">
    <property type="term" value="P:methylation"/>
    <property type="evidence" value="ECO:0007669"/>
    <property type="project" value="UniProtKB-KW"/>
</dbReference>
<dbReference type="PANTHER" id="PTHR11548:SF1">
    <property type="entry name" value="THYMIDYLATE SYNTHASE 1"/>
    <property type="match status" value="1"/>
</dbReference>
<dbReference type="EMBL" id="FNBT01000002">
    <property type="protein sequence ID" value="SDF19707.1"/>
    <property type="molecule type" value="Genomic_DNA"/>
</dbReference>
<sequence>MSTGNSQMIPATVDEALHQTVSDMLNGSYIDTEKDKSYEVLHYQTGMSNPCARIANAPQRRLNIVGAVARFVWMVAGSNRLEDIAFYEEKVRSYTDNRLTVPGSSYGKRLFDAAPGLDQIRGVIERLRTSPDTRQAAAVVWSPEDAVRVSSDIPCTFGMFFHVRDGGLIMSTVMRSNNAFRLMHFNFFEFSLLGEVVAATVGIPMTQYVHWAASMHVYDTPFEMPTTRALAAAGPGESIVMPEMPREDAAALAAADKLTDQDPTERAARQAARELATPIGQATELARLEAQMRHTSTEAEFDALRGMAAAVLNKYWLALFNVLASWVAAKRGLLDKADAIVADLPEYLRGVTRSKIEASFPRPAAPEIEPLDQDDQGTLFNLGIGEDIADLSRPSSKVAAFGHDSAYEDAVQAIARFSERQGDDLPISRLPAAVRELMRSEVALAARDGDVREYSDDDIRAALDAVR</sequence>
<dbReference type="InterPro" id="IPR036926">
    <property type="entry name" value="Thymidate_synth/dCMP_Mease_sf"/>
</dbReference>
<dbReference type="Proteomes" id="UP000199406">
    <property type="component" value="Unassembled WGS sequence"/>
</dbReference>
<dbReference type="GO" id="GO:0004799">
    <property type="term" value="F:thymidylate synthase activity"/>
    <property type="evidence" value="ECO:0007669"/>
    <property type="project" value="TreeGrafter"/>
</dbReference>
<dbReference type="OrthoDB" id="9774633at2"/>
<dbReference type="Gene3D" id="3.30.572.10">
    <property type="entry name" value="Thymidylate synthase/dCMP hydroxymethylase domain"/>
    <property type="match status" value="1"/>
</dbReference>
<accession>A0A1G7J3Z5</accession>
<dbReference type="GO" id="GO:0006231">
    <property type="term" value="P:dTMP biosynthetic process"/>
    <property type="evidence" value="ECO:0007669"/>
    <property type="project" value="TreeGrafter"/>
</dbReference>
<gene>
    <name evidence="4" type="ORF">SAMN05660662_1295</name>
</gene>
<organism evidence="4 5">
    <name type="scientific">Blastococcus aurantiacus</name>
    <dbReference type="NCBI Taxonomy" id="1550231"/>
    <lineage>
        <taxon>Bacteria</taxon>
        <taxon>Bacillati</taxon>
        <taxon>Actinomycetota</taxon>
        <taxon>Actinomycetes</taxon>
        <taxon>Geodermatophilales</taxon>
        <taxon>Geodermatophilaceae</taxon>
        <taxon>Blastococcus</taxon>
    </lineage>
</organism>
<reference evidence="5" key="1">
    <citation type="submission" date="2016-10" db="EMBL/GenBank/DDBJ databases">
        <authorList>
            <person name="Varghese N."/>
            <person name="Submissions S."/>
        </authorList>
    </citation>
    <scope>NUCLEOTIDE SEQUENCE [LARGE SCALE GENOMIC DNA]</scope>
    <source>
        <strain evidence="5">DSM 44268</strain>
    </source>
</reference>
<dbReference type="AlphaFoldDB" id="A0A1G7J3Z5"/>
<evidence type="ECO:0000256" key="2">
    <source>
        <dbReference type="ARBA" id="ARBA00022679"/>
    </source>
</evidence>
<evidence type="ECO:0000313" key="4">
    <source>
        <dbReference type="EMBL" id="SDF19707.1"/>
    </source>
</evidence>
<dbReference type="SUPFAM" id="SSF55831">
    <property type="entry name" value="Thymidylate synthase/dCMP hydroxymethylase"/>
    <property type="match status" value="1"/>
</dbReference>
<evidence type="ECO:0000313" key="5">
    <source>
        <dbReference type="Proteomes" id="UP000199406"/>
    </source>
</evidence>
<proteinExistence type="predicted"/>
<feature type="domain" description="Thymidylate synthase/dCMP hydroxymethylase" evidence="3">
    <location>
        <begin position="59"/>
        <end position="223"/>
    </location>
</feature>
<dbReference type="GO" id="GO:0005829">
    <property type="term" value="C:cytosol"/>
    <property type="evidence" value="ECO:0007669"/>
    <property type="project" value="TreeGrafter"/>
</dbReference>
<protein>
    <submittedName>
        <fullName evidence="4">Thymidylate synthase</fullName>
    </submittedName>
</protein>
<name>A0A1G7J3Z5_9ACTN</name>
<dbReference type="PANTHER" id="PTHR11548">
    <property type="entry name" value="THYMIDYLATE SYNTHASE 1"/>
    <property type="match status" value="1"/>
</dbReference>
<evidence type="ECO:0000256" key="1">
    <source>
        <dbReference type="ARBA" id="ARBA00022603"/>
    </source>
</evidence>
<keyword evidence="2" id="KW-0808">Transferase</keyword>
<dbReference type="InterPro" id="IPR023451">
    <property type="entry name" value="Thymidate_synth/dCMP_Mease_dom"/>
</dbReference>
<dbReference type="RefSeq" id="WP_091764402.1">
    <property type="nucleotide sequence ID" value="NZ_FNBT01000002.1"/>
</dbReference>